<keyword evidence="3" id="KW-1185">Reference proteome</keyword>
<evidence type="ECO:0000313" key="2">
    <source>
        <dbReference type="EMBL" id="MDU0808935.1"/>
    </source>
</evidence>
<name>A0ABU3TSY1_9BACT</name>
<feature type="signal peptide" evidence="1">
    <location>
        <begin position="1"/>
        <end position="20"/>
    </location>
</feature>
<accession>A0ABU3TSY1</accession>
<comment type="caution">
    <text evidence="2">The sequence shown here is derived from an EMBL/GenBank/DDBJ whole genome shotgun (WGS) entry which is preliminary data.</text>
</comment>
<reference evidence="2 3" key="1">
    <citation type="submission" date="2023-09" db="EMBL/GenBank/DDBJ databases">
        <title>Aquirufa genomes.</title>
        <authorList>
            <person name="Pitt A."/>
        </authorList>
    </citation>
    <scope>NUCLEOTIDE SEQUENCE [LARGE SCALE GENOMIC DNA]</scope>
    <source>
        <strain evidence="2 3">LEOWEIH-7C</strain>
    </source>
</reference>
<gene>
    <name evidence="2" type="ORF">PQG45_07795</name>
</gene>
<dbReference type="Proteomes" id="UP001249959">
    <property type="component" value="Unassembled WGS sequence"/>
</dbReference>
<evidence type="ECO:0000313" key="3">
    <source>
        <dbReference type="Proteomes" id="UP001249959"/>
    </source>
</evidence>
<feature type="chain" id="PRO_5046039975" evidence="1">
    <location>
        <begin position="21"/>
        <end position="263"/>
    </location>
</feature>
<keyword evidence="1" id="KW-0732">Signal</keyword>
<dbReference type="EMBL" id="JAVNWW010000003">
    <property type="protein sequence ID" value="MDU0808935.1"/>
    <property type="molecule type" value="Genomic_DNA"/>
</dbReference>
<organism evidence="2 3">
    <name type="scientific">Aquirufa regiilacus</name>
    <dbReference type="NCBI Taxonomy" id="3024868"/>
    <lineage>
        <taxon>Bacteria</taxon>
        <taxon>Pseudomonadati</taxon>
        <taxon>Bacteroidota</taxon>
        <taxon>Cytophagia</taxon>
        <taxon>Cytophagales</taxon>
        <taxon>Flectobacillaceae</taxon>
        <taxon>Aquirufa</taxon>
    </lineage>
</organism>
<evidence type="ECO:0000256" key="1">
    <source>
        <dbReference type="SAM" id="SignalP"/>
    </source>
</evidence>
<sequence length="263" mass="30232">MKKLTLLFLAIFAITASTFAQNKPIYINIAFHKLKPGHTIDEAMALEKRWKVIQEKRKAAGLITGWAAYKILNEYKSESVDYDYVSMNASYDLNKITEYPMDMFNALVKEDPNMYTILEETDKVQSVMRNKITKAIEYTGSSNDMNSVVLMETMKTTTTNYFAYIDFEKQVKAIHMDRIKAGNIQEWAFWQHLAPMSDDGPGQFTTITFFKDLSKLDEDSSPSYINGAKKYMNLTVDQYLKKADSLRKINQSVLLKYAVGTFN</sequence>
<proteinExistence type="predicted"/>
<protein>
    <submittedName>
        <fullName evidence="2">Uncharacterized protein</fullName>
    </submittedName>
</protein>
<dbReference type="RefSeq" id="WP_316070632.1">
    <property type="nucleotide sequence ID" value="NZ_JAVNWW010000003.1"/>
</dbReference>